<dbReference type="InterPro" id="IPR036259">
    <property type="entry name" value="MFS_trans_sf"/>
</dbReference>
<feature type="transmembrane region" description="Helical" evidence="1">
    <location>
        <begin position="150"/>
        <end position="174"/>
    </location>
</feature>
<feature type="transmembrane region" description="Helical" evidence="1">
    <location>
        <begin position="286"/>
        <end position="308"/>
    </location>
</feature>
<gene>
    <name evidence="2" type="ORF">HCN51_45820</name>
</gene>
<dbReference type="InterPro" id="IPR011701">
    <property type="entry name" value="MFS"/>
</dbReference>
<dbReference type="SUPFAM" id="SSF103473">
    <property type="entry name" value="MFS general substrate transporter"/>
    <property type="match status" value="1"/>
</dbReference>
<dbReference type="Proteomes" id="UP000696294">
    <property type="component" value="Unassembled WGS sequence"/>
</dbReference>
<feature type="transmembrane region" description="Helical" evidence="1">
    <location>
        <begin position="33"/>
        <end position="53"/>
    </location>
</feature>
<evidence type="ECO:0000313" key="3">
    <source>
        <dbReference type="Proteomes" id="UP000696294"/>
    </source>
</evidence>
<protein>
    <submittedName>
        <fullName evidence="2">MFS transporter</fullName>
    </submittedName>
</protein>
<feature type="transmembrane region" description="Helical" evidence="1">
    <location>
        <begin position="195"/>
        <end position="217"/>
    </location>
</feature>
<proteinExistence type="predicted"/>
<keyword evidence="1" id="KW-0812">Transmembrane</keyword>
<evidence type="ECO:0000256" key="1">
    <source>
        <dbReference type="SAM" id="Phobius"/>
    </source>
</evidence>
<feature type="transmembrane region" description="Helical" evidence="1">
    <location>
        <begin position="320"/>
        <end position="343"/>
    </location>
</feature>
<sequence length="377" mass="38092">MTLLVVFVVVCLNLRVAFTGIGPLIPVMGLGQVTATVLTTIPPLCMGLFAPLGALTRTRVGEERGLFIATIVLTAGIVVRSLGMVGLFAGTVVASAAIAVLNVLTPVLVRKRFAPRRVGVMMGLYALLMGASAALTAAVTVPLYQATGSWQITLGAALVPAVLGLAVLPTQLRVPPTRRSATAYVSWAGLLRNTTAWAVTGFFSIQTLLFYTLVAWLPAIMVDAGAGPASAGTAIAFCLVGVAAGGFLGPAWAGRRESQQLPILATIALCLVGLGGIMFAPVSSAAGWAIVLGIGLGAGQGIPGVLYVRRAANQHQTAQLSSMAQGVGFLVAATGPVLAAALHGASGTWTVPLVALAILLIVNAALSPRAGSGTASA</sequence>
<feature type="transmembrane region" description="Helical" evidence="1">
    <location>
        <begin position="65"/>
        <end position="82"/>
    </location>
</feature>
<keyword evidence="1" id="KW-0472">Membrane</keyword>
<keyword evidence="1" id="KW-1133">Transmembrane helix</keyword>
<keyword evidence="3" id="KW-1185">Reference proteome</keyword>
<organism evidence="2 3">
    <name type="scientific">Nonomuraea composti</name>
    <dbReference type="NCBI Taxonomy" id="2720023"/>
    <lineage>
        <taxon>Bacteria</taxon>
        <taxon>Bacillati</taxon>
        <taxon>Actinomycetota</taxon>
        <taxon>Actinomycetes</taxon>
        <taxon>Streptosporangiales</taxon>
        <taxon>Streptosporangiaceae</taxon>
        <taxon>Nonomuraea</taxon>
    </lineage>
</organism>
<feature type="transmembrane region" description="Helical" evidence="1">
    <location>
        <begin position="349"/>
        <end position="366"/>
    </location>
</feature>
<dbReference type="EMBL" id="JAATEP010000053">
    <property type="protein sequence ID" value="NJP96670.1"/>
    <property type="molecule type" value="Genomic_DNA"/>
</dbReference>
<dbReference type="PANTHER" id="PTHR23523">
    <property type="match status" value="1"/>
</dbReference>
<dbReference type="RefSeq" id="WP_168018208.1">
    <property type="nucleotide sequence ID" value="NZ_JAATEP010000053.1"/>
</dbReference>
<feature type="transmembrane region" description="Helical" evidence="1">
    <location>
        <begin position="229"/>
        <end position="249"/>
    </location>
</feature>
<accession>A0ABX1BG01</accession>
<dbReference type="InterPro" id="IPR052524">
    <property type="entry name" value="MFS_Cyanate_Porter"/>
</dbReference>
<feature type="transmembrane region" description="Helical" evidence="1">
    <location>
        <begin position="88"/>
        <end position="109"/>
    </location>
</feature>
<feature type="transmembrane region" description="Helical" evidence="1">
    <location>
        <begin position="121"/>
        <end position="144"/>
    </location>
</feature>
<dbReference type="Gene3D" id="1.20.1250.20">
    <property type="entry name" value="MFS general substrate transporter like domains"/>
    <property type="match status" value="1"/>
</dbReference>
<name>A0ABX1BG01_9ACTN</name>
<dbReference type="Pfam" id="PF07690">
    <property type="entry name" value="MFS_1"/>
    <property type="match status" value="1"/>
</dbReference>
<comment type="caution">
    <text evidence="2">The sequence shown here is derived from an EMBL/GenBank/DDBJ whole genome shotgun (WGS) entry which is preliminary data.</text>
</comment>
<dbReference type="PANTHER" id="PTHR23523:SF1">
    <property type="entry name" value="CYANATE TRANSPORT PROTEIN CYNX"/>
    <property type="match status" value="1"/>
</dbReference>
<reference evidence="2 3" key="1">
    <citation type="submission" date="2020-03" db="EMBL/GenBank/DDBJ databases">
        <title>WGS of actinomycetes isolated from Thailand.</title>
        <authorList>
            <person name="Thawai C."/>
        </authorList>
    </citation>
    <scope>NUCLEOTIDE SEQUENCE [LARGE SCALE GENOMIC DNA]</scope>
    <source>
        <strain evidence="2 3">FMUSA5-5</strain>
    </source>
</reference>
<feature type="transmembrane region" description="Helical" evidence="1">
    <location>
        <begin position="261"/>
        <end position="280"/>
    </location>
</feature>
<evidence type="ECO:0000313" key="2">
    <source>
        <dbReference type="EMBL" id="NJP96670.1"/>
    </source>
</evidence>